<evidence type="ECO:0000256" key="1">
    <source>
        <dbReference type="SAM" id="Phobius"/>
    </source>
</evidence>
<protein>
    <recommendedName>
        <fullName evidence="4">VanZ-like domain-containing protein</fullName>
    </recommendedName>
</protein>
<dbReference type="EMBL" id="BRZA01000005">
    <property type="protein sequence ID" value="GLC90093.1"/>
    <property type="molecule type" value="Genomic_DNA"/>
</dbReference>
<feature type="transmembrane region" description="Helical" evidence="1">
    <location>
        <begin position="94"/>
        <end position="119"/>
    </location>
</feature>
<keyword evidence="1" id="KW-0812">Transmembrane</keyword>
<comment type="caution">
    <text evidence="2">The sequence shown here is derived from an EMBL/GenBank/DDBJ whole genome shotgun (WGS) entry which is preliminary data.</text>
</comment>
<evidence type="ECO:0000313" key="3">
    <source>
        <dbReference type="Proteomes" id="UP001065593"/>
    </source>
</evidence>
<organism evidence="2 3">
    <name type="scientific">Lysinibacillus piscis</name>
    <dbReference type="NCBI Taxonomy" id="2518931"/>
    <lineage>
        <taxon>Bacteria</taxon>
        <taxon>Bacillati</taxon>
        <taxon>Bacillota</taxon>
        <taxon>Bacilli</taxon>
        <taxon>Bacillales</taxon>
        <taxon>Bacillaceae</taxon>
        <taxon>Lysinibacillus</taxon>
    </lineage>
</organism>
<proteinExistence type="predicted"/>
<reference evidence="2" key="1">
    <citation type="submission" date="2022-08" db="EMBL/GenBank/DDBJ databases">
        <title>Draft genome sequence of Lysinibacillus sp. strain KH24.</title>
        <authorList>
            <person name="Kanbe H."/>
            <person name="Itoh H."/>
        </authorList>
    </citation>
    <scope>NUCLEOTIDE SEQUENCE</scope>
    <source>
        <strain evidence="2">KH24</strain>
    </source>
</reference>
<evidence type="ECO:0008006" key="4">
    <source>
        <dbReference type="Google" id="ProtNLM"/>
    </source>
</evidence>
<feature type="transmembrane region" description="Helical" evidence="1">
    <location>
        <begin position="6"/>
        <end position="30"/>
    </location>
</feature>
<accession>A0ABQ5NPP8</accession>
<keyword evidence="1" id="KW-0472">Membrane</keyword>
<feature type="transmembrane region" description="Helical" evidence="1">
    <location>
        <begin position="159"/>
        <end position="180"/>
    </location>
</feature>
<feature type="transmembrane region" description="Helical" evidence="1">
    <location>
        <begin position="126"/>
        <end position="147"/>
    </location>
</feature>
<dbReference type="Proteomes" id="UP001065593">
    <property type="component" value="Unassembled WGS sequence"/>
</dbReference>
<evidence type="ECO:0000313" key="2">
    <source>
        <dbReference type="EMBL" id="GLC90093.1"/>
    </source>
</evidence>
<keyword evidence="3" id="KW-1185">Reference proteome</keyword>
<gene>
    <name evidence="2" type="ORF">LYSBPC_32200</name>
</gene>
<feature type="transmembrane region" description="Helical" evidence="1">
    <location>
        <begin position="42"/>
        <end position="64"/>
    </location>
</feature>
<sequence>MHSIYVLYNIVPLAFLILLVYIFIDVLLDYFRKVEKSAKKRVILYSSIFYVISLVQIKLGGFTLPQNPADHSRSFISTNDWFGIFDMMYFNISIWSYSALFYNVILFVPFGIFLLLLFNLKSNKKAVFIVIVSCVVIAAARLVLGWSGFTIRNFGNTDIIYLLFNVLGGILGIILVNYAVNYIHSYKLNNQKLLNKI</sequence>
<keyword evidence="1" id="KW-1133">Transmembrane helix</keyword>
<dbReference type="RefSeq" id="WP_264990011.1">
    <property type="nucleotide sequence ID" value="NZ_BRZA01000005.1"/>
</dbReference>
<name>A0ABQ5NPP8_9BACI</name>